<dbReference type="EMBL" id="UYRU01047469">
    <property type="protein sequence ID" value="VDN09641.1"/>
    <property type="molecule type" value="Genomic_DNA"/>
</dbReference>
<protein>
    <submittedName>
        <fullName evidence="1">Uncharacterized protein</fullName>
    </submittedName>
</protein>
<proteinExistence type="predicted"/>
<dbReference type="Proteomes" id="UP000281553">
    <property type="component" value="Unassembled WGS sequence"/>
</dbReference>
<sequence length="82" mass="9084">MYSNLGDYAVSANDSWPDKEQAVSSRLHLRHFFPTGSTMNGVVTKPMPAFAVSDYPFLPSLLLTKTPLLDLPNVWSNSTLVQ</sequence>
<dbReference type="AlphaFoldDB" id="A0A3P7LTV2"/>
<keyword evidence="2" id="KW-1185">Reference proteome</keyword>
<gene>
    <name evidence="1" type="ORF">DILT_LOCUS5472</name>
</gene>
<evidence type="ECO:0000313" key="2">
    <source>
        <dbReference type="Proteomes" id="UP000281553"/>
    </source>
</evidence>
<organism evidence="1 2">
    <name type="scientific">Dibothriocephalus latus</name>
    <name type="common">Fish tapeworm</name>
    <name type="synonym">Diphyllobothrium latum</name>
    <dbReference type="NCBI Taxonomy" id="60516"/>
    <lineage>
        <taxon>Eukaryota</taxon>
        <taxon>Metazoa</taxon>
        <taxon>Spiralia</taxon>
        <taxon>Lophotrochozoa</taxon>
        <taxon>Platyhelminthes</taxon>
        <taxon>Cestoda</taxon>
        <taxon>Eucestoda</taxon>
        <taxon>Diphyllobothriidea</taxon>
        <taxon>Diphyllobothriidae</taxon>
        <taxon>Dibothriocephalus</taxon>
    </lineage>
</organism>
<name>A0A3P7LTV2_DIBLA</name>
<reference evidence="1 2" key="1">
    <citation type="submission" date="2018-11" db="EMBL/GenBank/DDBJ databases">
        <authorList>
            <consortium name="Pathogen Informatics"/>
        </authorList>
    </citation>
    <scope>NUCLEOTIDE SEQUENCE [LARGE SCALE GENOMIC DNA]</scope>
</reference>
<evidence type="ECO:0000313" key="1">
    <source>
        <dbReference type="EMBL" id="VDN09641.1"/>
    </source>
</evidence>
<accession>A0A3P7LTV2</accession>